<dbReference type="CDD" id="cd13120">
    <property type="entry name" value="BF2867_like_N"/>
    <property type="match status" value="1"/>
</dbReference>
<protein>
    <submittedName>
        <fullName evidence="1">Fimbrillin family protein</fullName>
    </submittedName>
</protein>
<comment type="caution">
    <text evidence="1">The sequence shown here is derived from an EMBL/GenBank/DDBJ whole genome shotgun (WGS) entry which is preliminary data.</text>
</comment>
<dbReference type="Gene3D" id="2.60.40.2630">
    <property type="match status" value="1"/>
</dbReference>
<name>A0ABR7CWM2_9BACT</name>
<proteinExistence type="predicted"/>
<dbReference type="InterPro" id="IPR042278">
    <property type="entry name" value="Mfa-like_1_N"/>
</dbReference>
<gene>
    <name evidence="1" type="ORF">H8S64_03070</name>
</gene>
<dbReference type="Gene3D" id="2.60.40.2620">
    <property type="entry name" value="Fimbrillin-like"/>
    <property type="match status" value="1"/>
</dbReference>
<dbReference type="Pfam" id="PF13149">
    <property type="entry name" value="Mfa_like_1"/>
    <property type="match status" value="1"/>
</dbReference>
<evidence type="ECO:0000313" key="2">
    <source>
        <dbReference type="Proteomes" id="UP000646484"/>
    </source>
</evidence>
<evidence type="ECO:0000313" key="1">
    <source>
        <dbReference type="EMBL" id="MBC5620075.1"/>
    </source>
</evidence>
<sequence>MKRLLLISIGIILLLVTACDDDDKGVKLSGTPIRLSGKISGMDNASTETRFRGGAGVGVYIADRIAEQSGDLTGARVRNGKFMQSADGLVGDPLVYWERATRIDVAAYYPYARGGEDTPEAYLFQVAERQDSMLDGLSRYDESDFLWARKSADYQEEHIALSFQHLMSKVIINLKSDAMIPGDMVGSEVNILGMLTSASIDLNTGVVAAVGQPGRVVAIQDDVVKSGFEVAMKVILVPQTVEKGITWLEIKTLGGYSYFYELPESFTFQSSKQVTLDVSIESGECHVTVGEIEDWTETGNPVLGEAVEDLPVFELYDFYNLNGVQGIVIALDETGKHGTLVSLDETIEQWCTDPSLMAQAYSDDPMENLEEVLKCDPTLEYFPAMKWCMDKNKDGISGWYMPALPELKNFWNLLNTDSELINGKILATGVPGAVAIETDPFETDGYFSSTLSFSDNVRTMNFSWFGGISTVLMEQTDYCSVRAFYKF</sequence>
<dbReference type="InterPro" id="IPR025049">
    <property type="entry name" value="Mfa-like_1"/>
</dbReference>
<accession>A0ABR7CWM2</accession>
<dbReference type="PROSITE" id="PS51257">
    <property type="entry name" value="PROKAR_LIPOPROTEIN"/>
    <property type="match status" value="1"/>
</dbReference>
<dbReference type="RefSeq" id="WP_186974889.1">
    <property type="nucleotide sequence ID" value="NZ_JACOOH010000001.1"/>
</dbReference>
<dbReference type="EMBL" id="JACOOH010000001">
    <property type="protein sequence ID" value="MBC5620075.1"/>
    <property type="molecule type" value="Genomic_DNA"/>
</dbReference>
<keyword evidence="2" id="KW-1185">Reference proteome</keyword>
<organism evidence="1 2">
    <name type="scientific">Butyricimonas hominis</name>
    <dbReference type="NCBI Taxonomy" id="2763032"/>
    <lineage>
        <taxon>Bacteria</taxon>
        <taxon>Pseudomonadati</taxon>
        <taxon>Bacteroidota</taxon>
        <taxon>Bacteroidia</taxon>
        <taxon>Bacteroidales</taxon>
        <taxon>Odoribacteraceae</taxon>
        <taxon>Butyricimonas</taxon>
    </lineage>
</organism>
<reference evidence="1 2" key="1">
    <citation type="submission" date="2020-08" db="EMBL/GenBank/DDBJ databases">
        <title>Genome public.</title>
        <authorList>
            <person name="Liu C."/>
            <person name="Sun Q."/>
        </authorList>
    </citation>
    <scope>NUCLEOTIDE SEQUENCE [LARGE SCALE GENOMIC DNA]</scope>
    <source>
        <strain evidence="1 2">NSJ-56</strain>
    </source>
</reference>
<dbReference type="Proteomes" id="UP000646484">
    <property type="component" value="Unassembled WGS sequence"/>
</dbReference>
<dbReference type="CDD" id="cd13121">
    <property type="entry name" value="BF2867_like_C"/>
    <property type="match status" value="1"/>
</dbReference>